<dbReference type="SMART" id="SM00267">
    <property type="entry name" value="GGDEF"/>
    <property type="match status" value="1"/>
</dbReference>
<keyword evidence="1" id="KW-0472">Membrane</keyword>
<dbReference type="InterPro" id="IPR000160">
    <property type="entry name" value="GGDEF_dom"/>
</dbReference>
<dbReference type="PROSITE" id="PS50113">
    <property type="entry name" value="PAC"/>
    <property type="match status" value="1"/>
</dbReference>
<dbReference type="SMART" id="SM00052">
    <property type="entry name" value="EAL"/>
    <property type="match status" value="1"/>
</dbReference>
<dbReference type="PANTHER" id="PTHR44757">
    <property type="entry name" value="DIGUANYLATE CYCLASE DGCP"/>
    <property type="match status" value="1"/>
</dbReference>
<feature type="transmembrane region" description="Helical" evidence="1">
    <location>
        <begin position="188"/>
        <end position="207"/>
    </location>
</feature>
<dbReference type="InterPro" id="IPR035965">
    <property type="entry name" value="PAS-like_dom_sf"/>
</dbReference>
<dbReference type="Pfam" id="PF00563">
    <property type="entry name" value="EAL"/>
    <property type="match status" value="1"/>
</dbReference>
<reference evidence="5 6" key="1">
    <citation type="journal article" date="2018" name="Arch. Microbiol.">
        <title>New insights into the metabolic potential of the phototrophic purple bacterium Rhodopila globiformis DSM 161(T) from its draft genome sequence and evidence for a vanadium-dependent nitrogenase.</title>
        <authorList>
            <person name="Imhoff J.F."/>
            <person name="Rahn T."/>
            <person name="Kunzel S."/>
            <person name="Neulinger S.C."/>
        </authorList>
    </citation>
    <scope>NUCLEOTIDE SEQUENCE [LARGE SCALE GENOMIC DNA]</scope>
    <source>
        <strain evidence="5 6">DSM 161</strain>
    </source>
</reference>
<dbReference type="InterPro" id="IPR001633">
    <property type="entry name" value="EAL_dom"/>
</dbReference>
<dbReference type="Proteomes" id="UP000239724">
    <property type="component" value="Unassembled WGS sequence"/>
</dbReference>
<keyword evidence="6" id="KW-1185">Reference proteome</keyword>
<evidence type="ECO:0000256" key="1">
    <source>
        <dbReference type="SAM" id="Phobius"/>
    </source>
</evidence>
<dbReference type="SUPFAM" id="SSF55785">
    <property type="entry name" value="PYP-like sensor domain (PAS domain)"/>
    <property type="match status" value="1"/>
</dbReference>
<dbReference type="AlphaFoldDB" id="A0A2S6MWZ0"/>
<feature type="domain" description="EAL" evidence="3">
    <location>
        <begin position="524"/>
        <end position="774"/>
    </location>
</feature>
<dbReference type="Gene3D" id="3.30.450.20">
    <property type="entry name" value="PAS domain"/>
    <property type="match status" value="1"/>
</dbReference>
<dbReference type="FunFam" id="3.30.70.270:FF:000001">
    <property type="entry name" value="Diguanylate cyclase domain protein"/>
    <property type="match status" value="1"/>
</dbReference>
<dbReference type="InterPro" id="IPR000700">
    <property type="entry name" value="PAS-assoc_C"/>
</dbReference>
<accession>A0A2S6MWZ0</accession>
<dbReference type="InterPro" id="IPR000014">
    <property type="entry name" value="PAS"/>
</dbReference>
<dbReference type="Pfam" id="PF08448">
    <property type="entry name" value="PAS_4"/>
    <property type="match status" value="1"/>
</dbReference>
<protein>
    <recommendedName>
        <fullName evidence="7">GGDEF-domain containing protein</fullName>
    </recommendedName>
</protein>
<dbReference type="InterPro" id="IPR052155">
    <property type="entry name" value="Biofilm_reg_signaling"/>
</dbReference>
<dbReference type="PANTHER" id="PTHR44757:SF2">
    <property type="entry name" value="BIOFILM ARCHITECTURE MAINTENANCE PROTEIN MBAA"/>
    <property type="match status" value="1"/>
</dbReference>
<evidence type="ECO:0000313" key="6">
    <source>
        <dbReference type="Proteomes" id="UP000239724"/>
    </source>
</evidence>
<dbReference type="InterPro" id="IPR043128">
    <property type="entry name" value="Rev_trsase/Diguanyl_cyclase"/>
</dbReference>
<feature type="domain" description="GGDEF" evidence="4">
    <location>
        <begin position="383"/>
        <end position="515"/>
    </location>
</feature>
<evidence type="ECO:0000313" key="5">
    <source>
        <dbReference type="EMBL" id="PPQ26869.1"/>
    </source>
</evidence>
<evidence type="ECO:0008006" key="7">
    <source>
        <dbReference type="Google" id="ProtNLM"/>
    </source>
</evidence>
<proteinExistence type="predicted"/>
<gene>
    <name evidence="5" type="ORF">CCS01_28740</name>
</gene>
<keyword evidence="1" id="KW-1133">Transmembrane helix</keyword>
<dbReference type="Gene3D" id="3.20.20.450">
    <property type="entry name" value="EAL domain"/>
    <property type="match status" value="1"/>
</dbReference>
<dbReference type="NCBIfam" id="TIGR00254">
    <property type="entry name" value="GGDEF"/>
    <property type="match status" value="1"/>
</dbReference>
<comment type="caution">
    <text evidence="5">The sequence shown here is derived from an EMBL/GenBank/DDBJ whole genome shotgun (WGS) entry which is preliminary data.</text>
</comment>
<feature type="transmembrane region" description="Helical" evidence="1">
    <location>
        <begin position="165"/>
        <end position="182"/>
    </location>
</feature>
<feature type="transmembrane region" description="Helical" evidence="1">
    <location>
        <begin position="49"/>
        <end position="70"/>
    </location>
</feature>
<dbReference type="GO" id="GO:0003824">
    <property type="term" value="F:catalytic activity"/>
    <property type="evidence" value="ECO:0007669"/>
    <property type="project" value="UniProtKB-ARBA"/>
</dbReference>
<dbReference type="CDD" id="cd01949">
    <property type="entry name" value="GGDEF"/>
    <property type="match status" value="1"/>
</dbReference>
<evidence type="ECO:0000259" key="2">
    <source>
        <dbReference type="PROSITE" id="PS50113"/>
    </source>
</evidence>
<dbReference type="SUPFAM" id="SSF55073">
    <property type="entry name" value="Nucleotide cyclase"/>
    <property type="match status" value="1"/>
</dbReference>
<dbReference type="PROSITE" id="PS50887">
    <property type="entry name" value="GGDEF"/>
    <property type="match status" value="1"/>
</dbReference>
<dbReference type="CDD" id="cd01948">
    <property type="entry name" value="EAL"/>
    <property type="match status" value="1"/>
</dbReference>
<dbReference type="InterPro" id="IPR035919">
    <property type="entry name" value="EAL_sf"/>
</dbReference>
<dbReference type="PROSITE" id="PS50883">
    <property type="entry name" value="EAL"/>
    <property type="match status" value="1"/>
</dbReference>
<keyword evidence="1" id="KW-0812">Transmembrane</keyword>
<dbReference type="InterPro" id="IPR029787">
    <property type="entry name" value="Nucleotide_cyclase"/>
</dbReference>
<dbReference type="Pfam" id="PF00990">
    <property type="entry name" value="GGDEF"/>
    <property type="match status" value="1"/>
</dbReference>
<name>A0A2S6MWZ0_RHOGL</name>
<feature type="transmembrane region" description="Helical" evidence="1">
    <location>
        <begin position="114"/>
        <end position="135"/>
    </location>
</feature>
<dbReference type="InterPro" id="IPR013656">
    <property type="entry name" value="PAS_4"/>
</dbReference>
<evidence type="ECO:0000259" key="4">
    <source>
        <dbReference type="PROSITE" id="PS50887"/>
    </source>
</evidence>
<evidence type="ECO:0000259" key="3">
    <source>
        <dbReference type="PROSITE" id="PS50883"/>
    </source>
</evidence>
<dbReference type="SUPFAM" id="SSF141868">
    <property type="entry name" value="EAL domain-like"/>
    <property type="match status" value="1"/>
</dbReference>
<feature type="transmembrane region" description="Helical" evidence="1">
    <location>
        <begin position="82"/>
        <end position="102"/>
    </location>
</feature>
<dbReference type="EMBL" id="NHRY01000264">
    <property type="protein sequence ID" value="PPQ26869.1"/>
    <property type="molecule type" value="Genomic_DNA"/>
</dbReference>
<dbReference type="Gene3D" id="3.30.70.270">
    <property type="match status" value="1"/>
</dbReference>
<feature type="domain" description="PAC" evidence="2">
    <location>
        <begin position="300"/>
        <end position="353"/>
    </location>
</feature>
<dbReference type="CDD" id="cd00130">
    <property type="entry name" value="PAS"/>
    <property type="match status" value="1"/>
</dbReference>
<organism evidence="5 6">
    <name type="scientific">Rhodopila globiformis</name>
    <name type="common">Rhodopseudomonas globiformis</name>
    <dbReference type="NCBI Taxonomy" id="1071"/>
    <lineage>
        <taxon>Bacteria</taxon>
        <taxon>Pseudomonadati</taxon>
        <taxon>Pseudomonadota</taxon>
        <taxon>Alphaproteobacteria</taxon>
        <taxon>Acetobacterales</taxon>
        <taxon>Acetobacteraceae</taxon>
        <taxon>Rhodopila</taxon>
    </lineage>
</organism>
<sequence>MKEPSAGPAPVSTTRSKGPRACFRRLRKLFTSYRGTENEPPIRHEQATLLFGMTFFFTILGTASCILFTFAFERHVTSETAVADSVIMLLYLALLGGGLRWRRHGDDTSYIRESVQLLAGLGVAWGALVNLFAMGAGPDEQGILVGLIMALVSTPMLAVPLSAALAFYIPISILCSVAIVAQPIQVTAIYSFFGFLGFALTGLIYMNKAMLERSIGRLNLQKEHRTISLFLREFQEVSSDWLWETDPHGRFRNVSARMATVLQVDQADLESLSVDDVAHCRASQEDEFRDLILAMNQRIAFKDIILAVLIEGCVRWLCLTGHPVHDDVGRFLGYRGIGSDITEARIGRQRIEFLARHDSLTGLLNRTAFVEEVSAACDPLVGDAFALLLIDLDNFKGVNDDFGHAVGDHVLRSVAERIRATIRPTDLSARIGGDEFAVLLRDIGQADALEIAERIAEALSAPLMIEDLGFTPSGSVGIALSPAHGTDTETLMRRADLSLYRAKERGKKAACLFEFDFEQEYYGRMRLQAELASALDEQQLFLVYQPIVDVRTGDIVSVEALVRWRHPTRGVLTPGAFMPNAEASDLMERLGEYVLRLACHTAAGWRNPVPVAVNLSPKQLRSGRFVGILKQCLLESGLLPGRLALEVTETVFLVSSETTTNQLAAIRDLGVRIVLDDFGTGYSSLTYLRGFDVDGIKIDQSFTRDLPGSQKVAAIVRTIGRLASDMNVYVVAEGVETVGQMNWLRSNGIAFAQGYLLGRPGEDTVFSGLDPARPGPTVAIANTARDSLVVRYAAPSVLET</sequence>